<gene>
    <name evidence="15" type="primary">atpF</name>
    <name evidence="18" type="ORF">RFM51_00780</name>
</gene>
<evidence type="ECO:0000256" key="14">
    <source>
        <dbReference type="ARBA" id="ARBA00025830"/>
    </source>
</evidence>
<keyword evidence="17" id="KW-0175">Coiled coil</keyword>
<keyword evidence="4 15" id="KW-1003">Cell membrane</keyword>
<dbReference type="EMBL" id="JAVIIS010000001">
    <property type="protein sequence ID" value="MDX8438106.1"/>
    <property type="molecule type" value="Genomic_DNA"/>
</dbReference>
<name>A0ABU4WQ02_9HYPH</name>
<keyword evidence="7 15" id="KW-0375">Hydrogen ion transport</keyword>
<dbReference type="PANTHER" id="PTHR33445">
    <property type="entry name" value="ATP SYNTHASE SUBUNIT B', CHLOROPLASTIC"/>
    <property type="match status" value="1"/>
</dbReference>
<comment type="similarity">
    <text evidence="2 15 16">Belongs to the ATPase B chain family.</text>
</comment>
<keyword evidence="8 15" id="KW-1133">Transmembrane helix</keyword>
<evidence type="ECO:0000256" key="11">
    <source>
        <dbReference type="ARBA" id="ARBA00023310"/>
    </source>
</evidence>
<dbReference type="InterPro" id="IPR050059">
    <property type="entry name" value="ATP_synthase_B_chain"/>
</dbReference>
<evidence type="ECO:0000313" key="18">
    <source>
        <dbReference type="EMBL" id="MDX8438106.1"/>
    </source>
</evidence>
<dbReference type="InterPro" id="IPR002146">
    <property type="entry name" value="ATP_synth_b/b'su_bac/chlpt"/>
</dbReference>
<evidence type="ECO:0000256" key="12">
    <source>
        <dbReference type="ARBA" id="ARBA00025198"/>
    </source>
</evidence>
<evidence type="ECO:0000256" key="6">
    <source>
        <dbReference type="ARBA" id="ARBA00022692"/>
    </source>
</evidence>
<evidence type="ECO:0000256" key="4">
    <source>
        <dbReference type="ARBA" id="ARBA00022475"/>
    </source>
</evidence>
<evidence type="ECO:0000256" key="5">
    <source>
        <dbReference type="ARBA" id="ARBA00022547"/>
    </source>
</evidence>
<keyword evidence="19" id="KW-1185">Reference proteome</keyword>
<evidence type="ECO:0000256" key="16">
    <source>
        <dbReference type="RuleBase" id="RU003848"/>
    </source>
</evidence>
<evidence type="ECO:0000256" key="2">
    <source>
        <dbReference type="ARBA" id="ARBA00005513"/>
    </source>
</evidence>
<evidence type="ECO:0000256" key="17">
    <source>
        <dbReference type="SAM" id="Coils"/>
    </source>
</evidence>
<sequence>MDATSLATLWAAIALFIFLGAVIYLKVPGMLAKSLDARAAKISGELEEARKLREEAQQLLGQYQQKRKEAEKEAADIVAAAKREAELLASEAAKKTEDYVARRTALAEQKISQAEREAVSEVRASAVDIAVEAARALLAAKVDVKAGADLFKSALQDVKAKLN</sequence>
<dbReference type="Proteomes" id="UP001272097">
    <property type="component" value="Unassembled WGS sequence"/>
</dbReference>
<protein>
    <recommendedName>
        <fullName evidence="15">ATP synthase subunit b</fullName>
    </recommendedName>
    <alternativeName>
        <fullName evidence="15">ATP synthase F(0) sector subunit b</fullName>
    </alternativeName>
    <alternativeName>
        <fullName evidence="15">ATPase subunit I</fullName>
    </alternativeName>
    <alternativeName>
        <fullName evidence="15">F-type ATPase subunit b</fullName>
        <shortName evidence="15">F-ATPase subunit b</shortName>
    </alternativeName>
</protein>
<accession>A0ABU4WQ02</accession>
<keyword evidence="5 15" id="KW-0138">CF(0)</keyword>
<comment type="caution">
    <text evidence="18">The sequence shown here is derived from an EMBL/GenBank/DDBJ whole genome shotgun (WGS) entry which is preliminary data.</text>
</comment>
<comment type="subcellular location">
    <subcellularLocation>
        <location evidence="1">Cell inner membrane</location>
        <topology evidence="1">Single-pass membrane protein</topology>
    </subcellularLocation>
    <subcellularLocation>
        <location evidence="15">Cell membrane</location>
        <topology evidence="15">Single-pass membrane protein</topology>
    </subcellularLocation>
</comment>
<proteinExistence type="inferred from homology"/>
<keyword evidence="9 15" id="KW-0406">Ion transport</keyword>
<evidence type="ECO:0000313" key="19">
    <source>
        <dbReference type="Proteomes" id="UP001272097"/>
    </source>
</evidence>
<dbReference type="RefSeq" id="WP_320211947.1">
    <property type="nucleotide sequence ID" value="NZ_JAVIIS010000001.1"/>
</dbReference>
<evidence type="ECO:0000256" key="3">
    <source>
        <dbReference type="ARBA" id="ARBA00022448"/>
    </source>
</evidence>
<keyword evidence="11 15" id="KW-0066">ATP synthesis</keyword>
<evidence type="ECO:0000256" key="15">
    <source>
        <dbReference type="HAMAP-Rule" id="MF_01398"/>
    </source>
</evidence>
<feature type="coiled-coil region" evidence="17">
    <location>
        <begin position="32"/>
        <end position="98"/>
    </location>
</feature>
<comment type="function">
    <text evidence="13">Component of the F(0) channel, it forms part of the peripheral stalk, linking F(1) to F(0). The b'-subunit is a diverged and duplicated form of b found in plants and photosynthetic bacteria.</text>
</comment>
<evidence type="ECO:0000256" key="8">
    <source>
        <dbReference type="ARBA" id="ARBA00022989"/>
    </source>
</evidence>
<organism evidence="18 19">
    <name type="scientific">Mesorhizobium australafricanum</name>
    <dbReference type="NCBI Taxonomy" id="3072311"/>
    <lineage>
        <taxon>Bacteria</taxon>
        <taxon>Pseudomonadati</taxon>
        <taxon>Pseudomonadota</taxon>
        <taxon>Alphaproteobacteria</taxon>
        <taxon>Hyphomicrobiales</taxon>
        <taxon>Phyllobacteriaceae</taxon>
        <taxon>Mesorhizobium</taxon>
    </lineage>
</organism>
<feature type="transmembrane region" description="Helical" evidence="15">
    <location>
        <begin position="6"/>
        <end position="25"/>
    </location>
</feature>
<dbReference type="CDD" id="cd06503">
    <property type="entry name" value="ATP-synt_Fo_b"/>
    <property type="match status" value="1"/>
</dbReference>
<dbReference type="HAMAP" id="MF_01398">
    <property type="entry name" value="ATP_synth_b_bprime"/>
    <property type="match status" value="1"/>
</dbReference>
<comment type="function">
    <text evidence="12 15">F(1)F(0) ATP synthase produces ATP from ADP in the presence of a proton or sodium gradient. F-type ATPases consist of two structural domains, F(1) containing the extramembraneous catalytic core and F(0) containing the membrane proton channel, linked together by a central stalk and a peripheral stalk. During catalysis, ATP synthesis in the catalytic domain of F(1) is coupled via a rotary mechanism of the central stalk subunits to proton translocation.</text>
</comment>
<keyword evidence="10 15" id="KW-0472">Membrane</keyword>
<evidence type="ECO:0000256" key="10">
    <source>
        <dbReference type="ARBA" id="ARBA00023136"/>
    </source>
</evidence>
<keyword evidence="6 15" id="KW-0812">Transmembrane</keyword>
<evidence type="ECO:0000256" key="9">
    <source>
        <dbReference type="ARBA" id="ARBA00023065"/>
    </source>
</evidence>
<dbReference type="Pfam" id="PF00430">
    <property type="entry name" value="ATP-synt_B"/>
    <property type="match status" value="1"/>
</dbReference>
<dbReference type="NCBIfam" id="NF006611">
    <property type="entry name" value="PRK09173.1"/>
    <property type="match status" value="1"/>
</dbReference>
<dbReference type="PANTHER" id="PTHR33445:SF1">
    <property type="entry name" value="ATP SYNTHASE SUBUNIT B"/>
    <property type="match status" value="1"/>
</dbReference>
<keyword evidence="3 15" id="KW-0813">Transport</keyword>
<reference evidence="18 19" key="1">
    <citation type="submission" date="2023-08" db="EMBL/GenBank/DDBJ databases">
        <title>Implementing the SeqCode for naming new Mesorhizobium species isolated from Vachellia karroo root nodules.</title>
        <authorList>
            <person name="Van Lill M."/>
        </authorList>
    </citation>
    <scope>NUCLEOTIDE SEQUENCE [LARGE SCALE GENOMIC DNA]</scope>
    <source>
        <strain evidence="18 19">VK3E</strain>
    </source>
</reference>
<comment type="subunit">
    <text evidence="14 15">F-type ATPases have 2 components, F(1) - the catalytic core - and F(0) - the membrane proton channel. F(1) has five subunits: alpha(3), beta(3), gamma(1), delta(1), epsilon(1). F(0) has three main subunits: a(1), b(2) and c(10-14). The alpha and beta chains form an alternating ring which encloses part of the gamma chain. F(1) is attached to F(0) by a central stalk formed by the gamma and epsilon chains, while a peripheral stalk is formed by the delta and b chains.</text>
</comment>
<evidence type="ECO:0000256" key="13">
    <source>
        <dbReference type="ARBA" id="ARBA00025614"/>
    </source>
</evidence>
<evidence type="ECO:0000256" key="1">
    <source>
        <dbReference type="ARBA" id="ARBA00004377"/>
    </source>
</evidence>
<evidence type="ECO:0000256" key="7">
    <source>
        <dbReference type="ARBA" id="ARBA00022781"/>
    </source>
</evidence>